<reference evidence="2 3" key="1">
    <citation type="submission" date="2020-08" db="EMBL/GenBank/DDBJ databases">
        <title>Genomic Encyclopedia of Type Strains, Phase III (KMG-III): the genomes of soil and plant-associated and newly described type strains.</title>
        <authorList>
            <person name="Whitman W."/>
        </authorList>
    </citation>
    <scope>NUCLEOTIDE SEQUENCE [LARGE SCALE GENOMIC DNA]</scope>
    <source>
        <strain evidence="2 3">CECT 8075</strain>
    </source>
</reference>
<proteinExistence type="predicted"/>
<gene>
    <name evidence="2" type="ORF">FHS27_006261</name>
</gene>
<dbReference type="Pfam" id="PF07963">
    <property type="entry name" value="N_methyl"/>
    <property type="match status" value="1"/>
</dbReference>
<organism evidence="2 3">
    <name type="scientific">Aporhodopirellula rubra</name>
    <dbReference type="NCBI Taxonomy" id="980271"/>
    <lineage>
        <taxon>Bacteria</taxon>
        <taxon>Pseudomonadati</taxon>
        <taxon>Planctomycetota</taxon>
        <taxon>Planctomycetia</taxon>
        <taxon>Pirellulales</taxon>
        <taxon>Pirellulaceae</taxon>
        <taxon>Aporhodopirellula</taxon>
    </lineage>
</organism>
<protein>
    <submittedName>
        <fullName evidence="2">Prepilin-type N-terminal cleavage/methylation domain-containing protein/prepilin-type processing-associated H-X9-DG protein</fullName>
    </submittedName>
</protein>
<dbReference type="Gene3D" id="3.30.700.10">
    <property type="entry name" value="Glycoprotein, Type 4 Pilin"/>
    <property type="match status" value="1"/>
</dbReference>
<keyword evidence="3" id="KW-1185">Reference proteome</keyword>
<dbReference type="SUPFAM" id="SSF54523">
    <property type="entry name" value="Pili subunits"/>
    <property type="match status" value="1"/>
</dbReference>
<dbReference type="PANTHER" id="PTHR30093">
    <property type="entry name" value="GENERAL SECRETION PATHWAY PROTEIN G"/>
    <property type="match status" value="1"/>
</dbReference>
<comment type="caution">
    <text evidence="2">The sequence shown here is derived from an EMBL/GenBank/DDBJ whole genome shotgun (WGS) entry which is preliminary data.</text>
</comment>
<sequence>MIIDRRFSFRNQADNAFTMIELLVVIGIVGVLIAILLPAVQAAREAARQVNCKNHLHQIAIALHSYHDVHRSLPTGCFEWRYFRAPPTLRQFAWSAFLLPFIEQQPLHERIDFGLPFDAPKNADAAATRVGTYECPTAPQRQLIRAQTDYAGIFGELLVDNEQDDGVFLYEKPIRFVDILDGLTNTLIIGEDVGGPDSEWINGRNVFAQAFGVNDTEAPPFDNEIRSLHGGGAMVLFADGRTVFLSESIDRTLLGRLITRAKREPVDTTNL</sequence>
<dbReference type="AlphaFoldDB" id="A0A7W5H9H3"/>
<evidence type="ECO:0000313" key="3">
    <source>
        <dbReference type="Proteomes" id="UP000536179"/>
    </source>
</evidence>
<dbReference type="PANTHER" id="PTHR30093:SF2">
    <property type="entry name" value="TYPE II SECRETION SYSTEM PROTEIN H"/>
    <property type="match status" value="1"/>
</dbReference>
<dbReference type="InterPro" id="IPR012902">
    <property type="entry name" value="N_methyl_site"/>
</dbReference>
<dbReference type="EMBL" id="JACHXU010000037">
    <property type="protein sequence ID" value="MBB3210414.1"/>
    <property type="molecule type" value="Genomic_DNA"/>
</dbReference>
<dbReference type="InterPro" id="IPR027558">
    <property type="entry name" value="Pre_pil_HX9DG_C"/>
</dbReference>
<dbReference type="NCBIfam" id="TIGR04294">
    <property type="entry name" value="pre_pil_HX9DG"/>
    <property type="match status" value="1"/>
</dbReference>
<accession>A0A7W5H9H3</accession>
<dbReference type="Pfam" id="PF07596">
    <property type="entry name" value="SBP_bac_10"/>
    <property type="match status" value="2"/>
</dbReference>
<dbReference type="NCBIfam" id="TIGR02532">
    <property type="entry name" value="IV_pilin_GFxxxE"/>
    <property type="match status" value="1"/>
</dbReference>
<dbReference type="InterPro" id="IPR045584">
    <property type="entry name" value="Pilin-like"/>
</dbReference>
<feature type="domain" description="DUF1559" evidence="1">
    <location>
        <begin position="219"/>
        <end position="251"/>
    </location>
</feature>
<evidence type="ECO:0000259" key="1">
    <source>
        <dbReference type="Pfam" id="PF07596"/>
    </source>
</evidence>
<dbReference type="InterPro" id="IPR011453">
    <property type="entry name" value="DUF1559"/>
</dbReference>
<evidence type="ECO:0000313" key="2">
    <source>
        <dbReference type="EMBL" id="MBB3210414.1"/>
    </source>
</evidence>
<name>A0A7W5H9H3_9BACT</name>
<dbReference type="Proteomes" id="UP000536179">
    <property type="component" value="Unassembled WGS sequence"/>
</dbReference>
<feature type="domain" description="DUF1559" evidence="1">
    <location>
        <begin position="41"/>
        <end position="204"/>
    </location>
</feature>
<dbReference type="RefSeq" id="WP_184309710.1">
    <property type="nucleotide sequence ID" value="NZ_JACHXU010000037.1"/>
</dbReference>